<gene>
    <name evidence="1" type="ordered locus">Slip_0204</name>
</gene>
<evidence type="ECO:0000313" key="2">
    <source>
        <dbReference type="Proteomes" id="UP000000378"/>
    </source>
</evidence>
<dbReference type="KEGG" id="slp:Slip_0204"/>
<proteinExistence type="predicted"/>
<dbReference type="OrthoDB" id="9013441at2"/>
<evidence type="ECO:0000313" key="1">
    <source>
        <dbReference type="EMBL" id="ADI00995.1"/>
    </source>
</evidence>
<dbReference type="eggNOG" id="ENOG5032HF7">
    <property type="taxonomic scope" value="Bacteria"/>
</dbReference>
<sequence>MWQTLFKTALAILDGAGLSADEWSFGGGTALALRYKHRESKDIDISITDAQWLPYLTPRLNPSLRGHKDYEEASNYVKIAFDEGAIDFIVSPHLTPNHSTPEDICGHRIQVETPVEIVTKKLFYRAHSIKVRDVVDTAAVFIHEGQNLLNQASLLGEKLDILKRRWDVIKPFYDREVAHLAILDTVLAAQAPVLFEELLDTLLFLIT</sequence>
<dbReference type="AlphaFoldDB" id="D7CJA6"/>
<dbReference type="RefSeq" id="WP_013174399.1">
    <property type="nucleotide sequence ID" value="NC_014220.1"/>
</dbReference>
<accession>D7CJA6</accession>
<dbReference type="InterPro" id="IPR014942">
    <property type="entry name" value="AbiEii"/>
</dbReference>
<reference evidence="1 2" key="2">
    <citation type="journal article" date="2010" name="Stand. Genomic Sci.">
        <title>Complete genome sequence of Syntrophothermus lipocalidus type strain (TGB-C1).</title>
        <authorList>
            <person name="Djao O.D."/>
            <person name="Zhang X."/>
            <person name="Lucas S."/>
            <person name="Lapidus A."/>
            <person name="Del Rio T.G."/>
            <person name="Nolan M."/>
            <person name="Tice H."/>
            <person name="Cheng J.F."/>
            <person name="Han C."/>
            <person name="Tapia R."/>
            <person name="Goodwin L."/>
            <person name="Pitluck S."/>
            <person name="Liolios K."/>
            <person name="Ivanova N."/>
            <person name="Mavromatis K."/>
            <person name="Mikhailova N."/>
            <person name="Ovchinnikova G."/>
            <person name="Pati A."/>
            <person name="Brambilla E."/>
            <person name="Chen A."/>
            <person name="Palaniappan K."/>
            <person name="Land M."/>
            <person name="Hauser L."/>
            <person name="Chang Y.J."/>
            <person name="Jeffries C.D."/>
            <person name="Rohde M."/>
            <person name="Sikorski J."/>
            <person name="Spring S."/>
            <person name="Goker M."/>
            <person name="Detter J.C."/>
            <person name="Woyke T."/>
            <person name="Bristow J."/>
            <person name="Eisen J.A."/>
            <person name="Markowitz V."/>
            <person name="Hugenholtz P."/>
            <person name="Kyrpides N.C."/>
            <person name="Klenk H.P."/>
        </authorList>
    </citation>
    <scope>NUCLEOTIDE SEQUENCE [LARGE SCALE GENOMIC DNA]</scope>
    <source>
        <strain evidence="2">DSM 12680 / TGB-C1</strain>
    </source>
</reference>
<organism evidence="1 2">
    <name type="scientific">Syntrophothermus lipocalidus (strain DSM 12680 / TGB-C1)</name>
    <dbReference type="NCBI Taxonomy" id="643648"/>
    <lineage>
        <taxon>Bacteria</taxon>
        <taxon>Bacillati</taxon>
        <taxon>Bacillota</taxon>
        <taxon>Clostridia</taxon>
        <taxon>Eubacteriales</taxon>
        <taxon>Syntrophomonadaceae</taxon>
        <taxon>Syntrophothermus</taxon>
    </lineage>
</organism>
<evidence type="ECO:0008006" key="3">
    <source>
        <dbReference type="Google" id="ProtNLM"/>
    </source>
</evidence>
<reference evidence="2" key="1">
    <citation type="journal article" date="2010" name="Stand. Genomic Sci.">
        <title>Complete genome sequence of Syntrophothermus lipocalidus type strain (TGB-C1T).</title>
        <authorList>
            <consortium name="US DOE Joint Genome Institute (JGI-PGF)"/>
            <person name="Djao O."/>
            <person name="Zhang X."/>
            <person name="Lucas S."/>
            <person name="Lapidus A."/>
            <person name="Glavina Del Rio T."/>
            <person name="Nolan M."/>
            <person name="Tice H."/>
            <person name="Cheng J."/>
            <person name="Han C."/>
            <person name="Tapia R."/>
            <person name="Goodwin L."/>
            <person name="Pitluck S."/>
            <person name="Liolios K."/>
            <person name="Ivanova N."/>
            <person name="Mavromatis K."/>
            <person name="Mikhailova N."/>
            <person name="Ovchinnikova G."/>
            <person name="Pati A."/>
            <person name="Brambilla E."/>
            <person name="Chen A."/>
            <person name="Palaniappan K."/>
            <person name="Land M."/>
            <person name="Hauser L."/>
            <person name="Chang Y."/>
            <person name="Jeffries C."/>
            <person name="Rohde M."/>
            <person name="Sikorski J."/>
            <person name="Spring S."/>
            <person name="Goker M."/>
            <person name="Detter J."/>
            <person name="Woyke T."/>
            <person name="Bristow J."/>
            <person name="Eisen J."/>
            <person name="Markowitz V."/>
            <person name="Hugenholtz P."/>
            <person name="Kyrpides N."/>
            <person name="Klenk H."/>
        </authorList>
    </citation>
    <scope>NUCLEOTIDE SEQUENCE [LARGE SCALE GENOMIC DNA]</scope>
    <source>
        <strain evidence="2">DSM 12680 / TGB-C1</strain>
    </source>
</reference>
<keyword evidence="2" id="KW-1185">Reference proteome</keyword>
<name>D7CJA6_SYNLT</name>
<dbReference type="EMBL" id="CP002048">
    <property type="protein sequence ID" value="ADI00995.1"/>
    <property type="molecule type" value="Genomic_DNA"/>
</dbReference>
<dbReference type="HOGENOM" id="CLU_101791_0_0_9"/>
<dbReference type="Proteomes" id="UP000000378">
    <property type="component" value="Chromosome"/>
</dbReference>
<protein>
    <recommendedName>
        <fullName evidence="3">Nucleotidyl transferase AbiEii/AbiGii toxin family protein</fullName>
    </recommendedName>
</protein>
<dbReference type="Pfam" id="PF08843">
    <property type="entry name" value="AbiEii"/>
    <property type="match status" value="1"/>
</dbReference>